<dbReference type="CDD" id="cd05121">
    <property type="entry name" value="ABC1_ADCK3-like"/>
    <property type="match status" value="1"/>
</dbReference>
<organism evidence="4 5">
    <name type="scientific">candidate division KSB3 bacterium</name>
    <dbReference type="NCBI Taxonomy" id="2044937"/>
    <lineage>
        <taxon>Bacteria</taxon>
        <taxon>candidate division KSB3</taxon>
    </lineage>
</organism>
<accession>A0A2G6KJC8</accession>
<dbReference type="PANTHER" id="PTHR10566">
    <property type="entry name" value="CHAPERONE-ACTIVITY OF BC1 COMPLEX CABC1 -RELATED"/>
    <property type="match status" value="1"/>
</dbReference>
<dbReference type="SUPFAM" id="SSF56112">
    <property type="entry name" value="Protein kinase-like (PK-like)"/>
    <property type="match status" value="1"/>
</dbReference>
<reference evidence="4 5" key="1">
    <citation type="submission" date="2017-10" db="EMBL/GenBank/DDBJ databases">
        <title>Novel microbial diversity and functional potential in the marine mammal oral microbiome.</title>
        <authorList>
            <person name="Dudek N.K."/>
            <person name="Sun C.L."/>
            <person name="Burstein D."/>
            <person name="Kantor R.S."/>
            <person name="Aliaga Goltsman D.S."/>
            <person name="Bik E.M."/>
            <person name="Thomas B.C."/>
            <person name="Banfield J.F."/>
            <person name="Relman D.A."/>
        </authorList>
    </citation>
    <scope>NUCLEOTIDE SEQUENCE [LARGE SCALE GENOMIC DNA]</scope>
    <source>
        <strain evidence="4">DOLJORAL78_47_16</strain>
    </source>
</reference>
<evidence type="ECO:0000256" key="1">
    <source>
        <dbReference type="ARBA" id="ARBA00009670"/>
    </source>
</evidence>
<evidence type="ECO:0000313" key="5">
    <source>
        <dbReference type="Proteomes" id="UP000230821"/>
    </source>
</evidence>
<dbReference type="AlphaFoldDB" id="A0A2G6KJC8"/>
<comment type="caution">
    <text evidence="4">The sequence shown here is derived from an EMBL/GenBank/DDBJ whole genome shotgun (WGS) entry which is preliminary data.</text>
</comment>
<sequence length="557" mass="62700">MPLSTFTSLPQFSRNTLRVTEIVEVLAKYGLANWITDPFPDVVKNLFKTSDGIDLTTLSEAERLRLALTELGPTFIKLGQVLSTRIDLVGPELAAELTELQSGTPPDPPEVVRATLESELGENPDRLFAEFDYHALASASIGQAHLARLHGGQDVIVKVQHEGIEEKVSTDLDILLGLTKLAEQYDSELRYYQPQATADEFRKSLMQELDFRREMRNMQTFARNFDHNLAVHIPKAYPEFSTRRVLTMEKLNGYSIASLERLKQDGIDGKELIHTGANMFIDMVFRDRFYHADPHPGNIWALPGGVVGLLDCGMVGRLDSQTQEGIEEVLMAIIAKDTEQLTNVVVRLGSVPRNLDRNALQKDVEELVDDYVELSARDFDVSNALDALAEVIRKHHILLPTGIASLIRLLIMLEGTVRLLDPDFQLFKLLESRKLEFTQKRFSPERLMQRVLRSYRDWERLLTMLPRELADILDSFRSSNFEVHLNVRHLDTIVNRLVYGILSAALFMGSCMMLSASIPPIVRGVSVFGALGCGIALFLGFRLLLAVKRSGDLEDED</sequence>
<feature type="transmembrane region" description="Helical" evidence="2">
    <location>
        <begin position="524"/>
        <end position="545"/>
    </location>
</feature>
<dbReference type="InterPro" id="IPR011009">
    <property type="entry name" value="Kinase-like_dom_sf"/>
</dbReference>
<dbReference type="InterPro" id="IPR004147">
    <property type="entry name" value="ABC1_dom"/>
</dbReference>
<keyword evidence="2" id="KW-1133">Transmembrane helix</keyword>
<keyword evidence="2" id="KW-0812">Transmembrane</keyword>
<dbReference type="Proteomes" id="UP000230821">
    <property type="component" value="Unassembled WGS sequence"/>
</dbReference>
<keyword evidence="2" id="KW-0472">Membrane</keyword>
<proteinExistence type="inferred from homology"/>
<gene>
    <name evidence="4" type="ORF">CSA56_06320</name>
</gene>
<dbReference type="EMBL" id="PDSK01000071">
    <property type="protein sequence ID" value="PIE34929.1"/>
    <property type="molecule type" value="Genomic_DNA"/>
</dbReference>
<dbReference type="InterPro" id="IPR050154">
    <property type="entry name" value="UbiB_kinase"/>
</dbReference>
<protein>
    <submittedName>
        <fullName evidence="4">ABC transporter</fullName>
    </submittedName>
</protein>
<dbReference type="Pfam" id="PF03109">
    <property type="entry name" value="ABC1"/>
    <property type="match status" value="1"/>
</dbReference>
<dbReference type="PANTHER" id="PTHR10566:SF113">
    <property type="entry name" value="PROTEIN ACTIVITY OF BC1 COMPLEX KINASE 7, CHLOROPLASTIC"/>
    <property type="match status" value="1"/>
</dbReference>
<evidence type="ECO:0000259" key="3">
    <source>
        <dbReference type="Pfam" id="PF03109"/>
    </source>
</evidence>
<comment type="similarity">
    <text evidence="1">Belongs to the protein kinase superfamily. ADCK protein kinase family.</text>
</comment>
<feature type="transmembrane region" description="Helical" evidence="2">
    <location>
        <begin position="497"/>
        <end position="518"/>
    </location>
</feature>
<evidence type="ECO:0000313" key="4">
    <source>
        <dbReference type="EMBL" id="PIE34929.1"/>
    </source>
</evidence>
<evidence type="ECO:0000256" key="2">
    <source>
        <dbReference type="SAM" id="Phobius"/>
    </source>
</evidence>
<feature type="domain" description="ABC1 atypical kinase-like" evidence="3">
    <location>
        <begin position="100"/>
        <end position="344"/>
    </location>
</feature>
<name>A0A2G6KJC8_9BACT</name>